<accession>A0A7S2ZRP3</accession>
<name>A0A7S2ZRP3_9RHOD</name>
<feature type="compositionally biased region" description="Acidic residues" evidence="1">
    <location>
        <begin position="114"/>
        <end position="126"/>
    </location>
</feature>
<gene>
    <name evidence="2" type="ORF">RMAR00112_LOCUS16217</name>
</gene>
<evidence type="ECO:0000313" key="2">
    <source>
        <dbReference type="EMBL" id="CAE0048228.1"/>
    </source>
</evidence>
<dbReference type="AlphaFoldDB" id="A0A7S2ZRP3"/>
<feature type="compositionally biased region" description="Basic and acidic residues" evidence="1">
    <location>
        <begin position="24"/>
        <end position="34"/>
    </location>
</feature>
<feature type="region of interest" description="Disordered" evidence="1">
    <location>
        <begin position="93"/>
        <end position="144"/>
    </location>
</feature>
<reference evidence="2" key="1">
    <citation type="submission" date="2021-01" db="EMBL/GenBank/DDBJ databases">
        <authorList>
            <person name="Corre E."/>
            <person name="Pelletier E."/>
            <person name="Niang G."/>
            <person name="Scheremetjew M."/>
            <person name="Finn R."/>
            <person name="Kale V."/>
            <person name="Holt S."/>
            <person name="Cochrane G."/>
            <person name="Meng A."/>
            <person name="Brown T."/>
            <person name="Cohen L."/>
        </authorList>
    </citation>
    <scope>NUCLEOTIDE SEQUENCE</scope>
    <source>
        <strain evidence="2">CCMP 769</strain>
    </source>
</reference>
<protein>
    <submittedName>
        <fullName evidence="2">Uncharacterized protein</fullName>
    </submittedName>
</protein>
<organism evidence="2">
    <name type="scientific">Rhodosorus marinus</name>
    <dbReference type="NCBI Taxonomy" id="101924"/>
    <lineage>
        <taxon>Eukaryota</taxon>
        <taxon>Rhodophyta</taxon>
        <taxon>Stylonematophyceae</taxon>
        <taxon>Stylonematales</taxon>
        <taxon>Stylonemataceae</taxon>
        <taxon>Rhodosorus</taxon>
    </lineage>
</organism>
<evidence type="ECO:0000256" key="1">
    <source>
        <dbReference type="SAM" id="MobiDB-lite"/>
    </source>
</evidence>
<dbReference type="EMBL" id="HBHW01020952">
    <property type="protein sequence ID" value="CAE0048228.1"/>
    <property type="molecule type" value="Transcribed_RNA"/>
</dbReference>
<feature type="compositionally biased region" description="Basic and acidic residues" evidence="1">
    <location>
        <begin position="1"/>
        <end position="10"/>
    </location>
</feature>
<feature type="region of interest" description="Disordered" evidence="1">
    <location>
        <begin position="1"/>
        <end position="81"/>
    </location>
</feature>
<proteinExistence type="predicted"/>
<sequence length="144" mass="16554">MDRKKEEKDPIYGSSELQRILKSIPDKRPEERHAPAPSCINKMDLRQLLEFESPTSANPPPVNESPLTEPKTPQILSPADFSEARQAVSFLRDRVLPKSPLSTVHTKEEAHEENSEEGNSFDEYEERDVTEQNRLDGMSWRRNP</sequence>